<evidence type="ECO:0000313" key="2">
    <source>
        <dbReference type="EMBL" id="ACG28659.1"/>
    </source>
</evidence>
<feature type="region of interest" description="Disordered" evidence="1">
    <location>
        <begin position="1"/>
        <end position="38"/>
    </location>
</feature>
<sequence>MAPGPSLASAPTSLVAPSRGPSHARSSDPSPISHGRTAPLSRARLLTGGFPGRELWHQPPIRARLWSSSDPKLRSPVDVELAQVRSSSTFGLCSSQPMPISLQAELVSTTPAASRRPWCFSWRPSGYASLCLWSCSLTAAITSPTVTLSPFFKSPSHLLGPPATTVVEHCSTSSMHEQQQPRASSASRHQPAR</sequence>
<accession>B6SUX6</accession>
<feature type="region of interest" description="Disordered" evidence="1">
    <location>
        <begin position="170"/>
        <end position="193"/>
    </location>
</feature>
<organism evidence="2">
    <name type="scientific">Zea mays</name>
    <name type="common">Maize</name>
    <dbReference type="NCBI Taxonomy" id="4577"/>
    <lineage>
        <taxon>Eukaryota</taxon>
        <taxon>Viridiplantae</taxon>
        <taxon>Streptophyta</taxon>
        <taxon>Embryophyta</taxon>
        <taxon>Tracheophyta</taxon>
        <taxon>Spermatophyta</taxon>
        <taxon>Magnoliopsida</taxon>
        <taxon>Liliopsida</taxon>
        <taxon>Poales</taxon>
        <taxon>Poaceae</taxon>
        <taxon>PACMAD clade</taxon>
        <taxon>Panicoideae</taxon>
        <taxon>Andropogonodae</taxon>
        <taxon>Andropogoneae</taxon>
        <taxon>Tripsacinae</taxon>
        <taxon>Zea</taxon>
    </lineage>
</organism>
<evidence type="ECO:0000256" key="1">
    <source>
        <dbReference type="SAM" id="MobiDB-lite"/>
    </source>
</evidence>
<proteinExistence type="evidence at transcript level"/>
<dbReference type="AlphaFoldDB" id="B6SUX6"/>
<dbReference type="EMBL" id="EU956558">
    <property type="protein sequence ID" value="ACG28676.1"/>
    <property type="molecule type" value="mRNA"/>
</dbReference>
<dbReference type="EMBL" id="EU956541">
    <property type="protein sequence ID" value="ACG28659.1"/>
    <property type="molecule type" value="mRNA"/>
</dbReference>
<protein>
    <submittedName>
        <fullName evidence="2">Uncharacterized protein</fullName>
    </submittedName>
</protein>
<name>B6SUX6_MAIZE</name>
<reference evidence="2" key="1">
    <citation type="journal article" date="2009" name="Plant Mol. Biol.">
        <title>Insights into corn genes derived from large-scale cDNA sequencing.</title>
        <authorList>
            <person name="Alexandrov N.N."/>
            <person name="Brover V.V."/>
            <person name="Freidin S."/>
            <person name="Troukhan M.E."/>
            <person name="Tatarinova T.V."/>
            <person name="Zhang H."/>
            <person name="Swaller T.J."/>
            <person name="Lu Y.P."/>
            <person name="Bouck J."/>
            <person name="Flavell R.B."/>
            <person name="Feldmann K.A."/>
        </authorList>
    </citation>
    <scope>NUCLEOTIDE SEQUENCE</scope>
</reference>